<accession>A0ACA8DSN9</accession>
<evidence type="ECO:0000313" key="2">
    <source>
        <dbReference type="Proteomes" id="UP000217277"/>
    </source>
</evidence>
<gene>
    <name evidence="1" type="primary">rfbG</name>
    <name evidence="1" type="ORF">PAGA_a0520</name>
</gene>
<reference evidence="1" key="1">
    <citation type="submission" date="2015-03" db="EMBL/GenBank/DDBJ databases">
        <authorList>
            <person name="Xie B.-B."/>
            <person name="Rong J.-C."/>
            <person name="Qin Q.-L."/>
            <person name="Zhang Y.-Z."/>
        </authorList>
    </citation>
    <scope>NUCLEOTIDE SEQUENCE</scope>
    <source>
        <strain evidence="1">DSM 14585</strain>
    </source>
</reference>
<name>A0ACA8DSN9_9GAMM</name>
<sequence>MDEAIVPPKVLILLAAYNGSDYIEEQIDSILAQKGVEISILISLDASTDNTLDILNVYISNYKSVSMLPYGEKLGSAGKNFFHLINEATIHNFDFIAFADQDDIWLEDKIYNAIQLMRNSNADGYSSNVTAFWGDGRKALVKKSYPQAKYDYLFESPGPGCSFVISNKLFTSIKYQISENYKSSNLPWLHDWYCYSFARFNNYKWVIDEKSYMLYRQHGSNEVGANSGAKAFFSRAKVILRGDGLEEVISQADFIGQEKLLPIQSLSHGRRGALKLALLSFSLRRKFTHKFFCLFYFFILSVIGFKLKSCSK</sequence>
<protein>
    <submittedName>
        <fullName evidence="1">Rhamnosyltransferase</fullName>
    </submittedName>
</protein>
<keyword evidence="2" id="KW-1185">Reference proteome</keyword>
<dbReference type="Proteomes" id="UP000217277">
    <property type="component" value="Chromosome I"/>
</dbReference>
<organism evidence="1 2">
    <name type="scientific">Pseudoalteromonas agarivorans DSM 14585</name>
    <dbReference type="NCBI Taxonomy" id="1312369"/>
    <lineage>
        <taxon>Bacteria</taxon>
        <taxon>Pseudomonadati</taxon>
        <taxon>Pseudomonadota</taxon>
        <taxon>Gammaproteobacteria</taxon>
        <taxon>Alteromonadales</taxon>
        <taxon>Pseudoalteromonadaceae</taxon>
        <taxon>Pseudoalteromonas</taxon>
    </lineage>
</organism>
<evidence type="ECO:0000313" key="1">
    <source>
        <dbReference type="EMBL" id="ATC81071.1"/>
    </source>
</evidence>
<proteinExistence type="predicted"/>
<dbReference type="EMBL" id="CP011011">
    <property type="protein sequence ID" value="ATC81071.1"/>
    <property type="molecule type" value="Genomic_DNA"/>
</dbReference>